<sequence>MHALAFKHFGGPDVLEYLELPTPAVPAGAVQVRMGAAGLNFADIYRRKGNYVLHGNPPHIGGYEGVGTIIAVGEGVDGWQLGERIGFADVPFCHATRINVPVEHALRLPQALSDVEAASILLQGLTAQYLINDSVQVKAGDRALVHAAAGGVGQILTRMLVARGAQVYAVVSSAHKQQIALNNGAAAAFTYQQDWVAQIAALTDGGVEYGFDSVGITLQQSIDALRPGGRVVTFGMAGGETPAISAYDLMMDSKGVVGGDLWTYLNSAGARRERAERLFSSWQNGEFAVPHIETFPLSEGAAAHRRLEDRSFAGKIVLLGDRDPQS</sequence>
<dbReference type="CDD" id="cd05286">
    <property type="entry name" value="QOR2"/>
    <property type="match status" value="1"/>
</dbReference>
<feature type="domain" description="Enoyl reductase (ER)" evidence="3">
    <location>
        <begin position="10"/>
        <end position="318"/>
    </location>
</feature>
<keyword evidence="1" id="KW-0521">NADP</keyword>
<evidence type="ECO:0000256" key="2">
    <source>
        <dbReference type="ARBA" id="ARBA00023002"/>
    </source>
</evidence>
<name>A0A379YNQ3_9GAMM</name>
<dbReference type="SMART" id="SM00829">
    <property type="entry name" value="PKS_ER"/>
    <property type="match status" value="1"/>
</dbReference>
<dbReference type="InterPro" id="IPR036291">
    <property type="entry name" value="NAD(P)-bd_dom_sf"/>
</dbReference>
<evidence type="ECO:0000313" key="5">
    <source>
        <dbReference type="Proteomes" id="UP000255529"/>
    </source>
</evidence>
<keyword evidence="2 4" id="KW-0560">Oxidoreductase</keyword>
<reference evidence="4 5" key="1">
    <citation type="submission" date="2018-06" db="EMBL/GenBank/DDBJ databases">
        <authorList>
            <consortium name="Pathogen Informatics"/>
            <person name="Doyle S."/>
        </authorList>
    </citation>
    <scope>NUCLEOTIDE SEQUENCE [LARGE SCALE GENOMIC DNA]</scope>
    <source>
        <strain evidence="4 5">NCTC11544</strain>
    </source>
</reference>
<dbReference type="Gene3D" id="3.90.180.10">
    <property type="entry name" value="Medium-chain alcohol dehydrogenases, catalytic domain"/>
    <property type="match status" value="1"/>
</dbReference>
<dbReference type="SUPFAM" id="SSF50129">
    <property type="entry name" value="GroES-like"/>
    <property type="match status" value="1"/>
</dbReference>
<dbReference type="InterPro" id="IPR013149">
    <property type="entry name" value="ADH-like_C"/>
</dbReference>
<dbReference type="SUPFAM" id="SSF51735">
    <property type="entry name" value="NAD(P)-binding Rossmann-fold domains"/>
    <property type="match status" value="1"/>
</dbReference>
<dbReference type="GO" id="GO:0035925">
    <property type="term" value="F:mRNA 3'-UTR AU-rich region binding"/>
    <property type="evidence" value="ECO:0007669"/>
    <property type="project" value="TreeGrafter"/>
</dbReference>
<dbReference type="Pfam" id="PF00107">
    <property type="entry name" value="ADH_zinc_N"/>
    <property type="match status" value="1"/>
</dbReference>
<dbReference type="InterPro" id="IPR011032">
    <property type="entry name" value="GroES-like_sf"/>
</dbReference>
<proteinExistence type="predicted"/>
<dbReference type="AlphaFoldDB" id="A0A379YNQ3"/>
<dbReference type="EMBL" id="UGYN01000002">
    <property type="protein sequence ID" value="SUI47788.1"/>
    <property type="molecule type" value="Genomic_DNA"/>
</dbReference>
<evidence type="ECO:0000256" key="1">
    <source>
        <dbReference type="ARBA" id="ARBA00022857"/>
    </source>
</evidence>
<dbReference type="RefSeq" id="WP_115182987.1">
    <property type="nucleotide sequence ID" value="NZ_CAMKUF010000002.1"/>
</dbReference>
<dbReference type="GO" id="GO:0003960">
    <property type="term" value="F:quinone reductase (NADPH) activity"/>
    <property type="evidence" value="ECO:0007669"/>
    <property type="project" value="UniProtKB-EC"/>
</dbReference>
<dbReference type="Pfam" id="PF08240">
    <property type="entry name" value="ADH_N"/>
    <property type="match status" value="1"/>
</dbReference>
<organism evidence="4 5">
    <name type="scientific">Serratia quinivorans</name>
    <dbReference type="NCBI Taxonomy" id="137545"/>
    <lineage>
        <taxon>Bacteria</taxon>
        <taxon>Pseudomonadati</taxon>
        <taxon>Pseudomonadota</taxon>
        <taxon>Gammaproteobacteria</taxon>
        <taxon>Enterobacterales</taxon>
        <taxon>Yersiniaceae</taxon>
        <taxon>Serratia</taxon>
    </lineage>
</organism>
<dbReference type="PANTHER" id="PTHR48106">
    <property type="entry name" value="QUINONE OXIDOREDUCTASE PIG3-RELATED"/>
    <property type="match status" value="1"/>
</dbReference>
<dbReference type="Gene3D" id="3.40.50.720">
    <property type="entry name" value="NAD(P)-binding Rossmann-like Domain"/>
    <property type="match status" value="1"/>
</dbReference>
<dbReference type="InterPro" id="IPR013154">
    <property type="entry name" value="ADH-like_N"/>
</dbReference>
<accession>A0A379YNQ3</accession>
<protein>
    <submittedName>
        <fullName evidence="4">Quinone oxidoreductase 1</fullName>
        <ecNumber evidence="4">1.6.5.5</ecNumber>
    </submittedName>
</protein>
<dbReference type="InterPro" id="IPR020843">
    <property type="entry name" value="ER"/>
</dbReference>
<gene>
    <name evidence="4" type="primary">qorA_1</name>
    <name evidence="4" type="ORF">NCTC11544_00807</name>
</gene>
<dbReference type="InterPro" id="IPR047618">
    <property type="entry name" value="QOR-like"/>
</dbReference>
<dbReference type="Proteomes" id="UP000255529">
    <property type="component" value="Unassembled WGS sequence"/>
</dbReference>
<evidence type="ECO:0000313" key="4">
    <source>
        <dbReference type="EMBL" id="SUI47788.1"/>
    </source>
</evidence>
<dbReference type="GO" id="GO:0070402">
    <property type="term" value="F:NADPH binding"/>
    <property type="evidence" value="ECO:0007669"/>
    <property type="project" value="TreeGrafter"/>
</dbReference>
<dbReference type="EC" id="1.6.5.5" evidence="4"/>
<evidence type="ECO:0000259" key="3">
    <source>
        <dbReference type="SMART" id="SM00829"/>
    </source>
</evidence>
<dbReference type="PANTHER" id="PTHR48106:SF13">
    <property type="entry name" value="QUINONE OXIDOREDUCTASE-RELATED"/>
    <property type="match status" value="1"/>
</dbReference>
<dbReference type="GO" id="GO:0005829">
    <property type="term" value="C:cytosol"/>
    <property type="evidence" value="ECO:0007669"/>
    <property type="project" value="TreeGrafter"/>
</dbReference>